<evidence type="ECO:0000313" key="1">
    <source>
        <dbReference type="EMBL" id="GEZ55287.1"/>
    </source>
</evidence>
<proteinExistence type="predicted"/>
<keyword evidence="1" id="KW-0436">Ligase</keyword>
<comment type="caution">
    <text evidence="1">The sequence shown here is derived from an EMBL/GenBank/DDBJ whole genome shotgun (WGS) entry which is preliminary data.</text>
</comment>
<dbReference type="EMBL" id="BKCJ010292984">
    <property type="protein sequence ID" value="GEZ55287.1"/>
    <property type="molecule type" value="Genomic_DNA"/>
</dbReference>
<gene>
    <name evidence="1" type="ORF">Tci_527260</name>
</gene>
<reference evidence="1" key="1">
    <citation type="journal article" date="2019" name="Sci. Rep.">
        <title>Draft genome of Tanacetum cinerariifolium, the natural source of mosquito coil.</title>
        <authorList>
            <person name="Yamashiro T."/>
            <person name="Shiraishi A."/>
            <person name="Satake H."/>
            <person name="Nakayama K."/>
        </authorList>
    </citation>
    <scope>NUCLEOTIDE SEQUENCE</scope>
</reference>
<organism evidence="1">
    <name type="scientific">Tanacetum cinerariifolium</name>
    <name type="common">Dalmatian daisy</name>
    <name type="synonym">Chrysanthemum cinerariifolium</name>
    <dbReference type="NCBI Taxonomy" id="118510"/>
    <lineage>
        <taxon>Eukaryota</taxon>
        <taxon>Viridiplantae</taxon>
        <taxon>Streptophyta</taxon>
        <taxon>Embryophyta</taxon>
        <taxon>Tracheophyta</taxon>
        <taxon>Spermatophyta</taxon>
        <taxon>Magnoliopsida</taxon>
        <taxon>eudicotyledons</taxon>
        <taxon>Gunneridae</taxon>
        <taxon>Pentapetalae</taxon>
        <taxon>asterids</taxon>
        <taxon>campanulids</taxon>
        <taxon>Asterales</taxon>
        <taxon>Asteraceae</taxon>
        <taxon>Asteroideae</taxon>
        <taxon>Anthemideae</taxon>
        <taxon>Anthemidinae</taxon>
        <taxon>Tanacetum</taxon>
    </lineage>
</organism>
<accession>A0A699IJV6</accession>
<dbReference type="GO" id="GO:0016874">
    <property type="term" value="F:ligase activity"/>
    <property type="evidence" value="ECO:0007669"/>
    <property type="project" value="UniProtKB-KW"/>
</dbReference>
<name>A0A699IJV6_TANCI</name>
<dbReference type="AlphaFoldDB" id="A0A699IJV6"/>
<sequence length="169" mass="19537">MTRDYVLKRYPYRNCRFELLSFSTRPLASYAFLQDGKLHGLISASDKHGLLSDGGSHFFEPDFAHVPLFNYDFHEPIKMINGYLVYLCHSISGHSIPFTSFSSFIELYMELYVTKKKECHQDYHAREVIMNDSCKFKPQLGDCSSGTISGTEGCSLEEKVKWNYQGRYL</sequence>
<protein>
    <submittedName>
        <fullName evidence="1">Arginine--tRNA ligase, chloroplastic/mitochondrial</fullName>
    </submittedName>
</protein>